<evidence type="ECO:0000313" key="15">
    <source>
        <dbReference type="EMBL" id="KAH7141644.1"/>
    </source>
</evidence>
<dbReference type="SUPFAM" id="SSF48264">
    <property type="entry name" value="Cytochrome P450"/>
    <property type="match status" value="1"/>
</dbReference>
<dbReference type="CDD" id="cd11061">
    <property type="entry name" value="CYP67-like"/>
    <property type="match status" value="1"/>
</dbReference>
<dbReference type="OrthoDB" id="6692864at2759"/>
<evidence type="ECO:0000256" key="13">
    <source>
        <dbReference type="PIRSR" id="PIRSR602401-1"/>
    </source>
</evidence>
<feature type="transmembrane region" description="Helical" evidence="14">
    <location>
        <begin position="12"/>
        <end position="29"/>
    </location>
</feature>
<evidence type="ECO:0000256" key="3">
    <source>
        <dbReference type="ARBA" id="ARBA00010617"/>
    </source>
</evidence>
<dbReference type="Pfam" id="PF00067">
    <property type="entry name" value="p450"/>
    <property type="match status" value="1"/>
</dbReference>
<evidence type="ECO:0000256" key="6">
    <source>
        <dbReference type="ARBA" id="ARBA00022723"/>
    </source>
</evidence>
<keyword evidence="11 14" id="KW-0472">Membrane</keyword>
<protein>
    <submittedName>
        <fullName evidence="15">Cytochrome P450 67</fullName>
    </submittedName>
</protein>
<accession>A0A9P9EQB7</accession>
<evidence type="ECO:0000256" key="4">
    <source>
        <dbReference type="ARBA" id="ARBA00022617"/>
    </source>
</evidence>
<dbReference type="InterPro" id="IPR001128">
    <property type="entry name" value="Cyt_P450"/>
</dbReference>
<feature type="binding site" description="axial binding residue" evidence="13">
    <location>
        <position position="494"/>
    </location>
    <ligand>
        <name>heme</name>
        <dbReference type="ChEBI" id="CHEBI:30413"/>
    </ligand>
    <ligandPart>
        <name>Fe</name>
        <dbReference type="ChEBI" id="CHEBI:18248"/>
    </ligandPart>
</feature>
<comment type="subcellular location">
    <subcellularLocation>
        <location evidence="2">Membrane</location>
    </subcellularLocation>
</comment>
<organism evidence="15 16">
    <name type="scientific">Dactylonectria macrodidyma</name>
    <dbReference type="NCBI Taxonomy" id="307937"/>
    <lineage>
        <taxon>Eukaryota</taxon>
        <taxon>Fungi</taxon>
        <taxon>Dikarya</taxon>
        <taxon>Ascomycota</taxon>
        <taxon>Pezizomycotina</taxon>
        <taxon>Sordariomycetes</taxon>
        <taxon>Hypocreomycetidae</taxon>
        <taxon>Hypocreales</taxon>
        <taxon>Nectriaceae</taxon>
        <taxon>Dactylonectria</taxon>
    </lineage>
</organism>
<dbReference type="GO" id="GO:0020037">
    <property type="term" value="F:heme binding"/>
    <property type="evidence" value="ECO:0007669"/>
    <property type="project" value="InterPro"/>
</dbReference>
<dbReference type="GO" id="GO:0016020">
    <property type="term" value="C:membrane"/>
    <property type="evidence" value="ECO:0007669"/>
    <property type="project" value="UniProtKB-SubCell"/>
</dbReference>
<evidence type="ECO:0000256" key="14">
    <source>
        <dbReference type="SAM" id="Phobius"/>
    </source>
</evidence>
<comment type="caution">
    <text evidence="15">The sequence shown here is derived from an EMBL/GenBank/DDBJ whole genome shotgun (WGS) entry which is preliminary data.</text>
</comment>
<keyword evidence="5 14" id="KW-0812">Transmembrane</keyword>
<dbReference type="PRINTS" id="PR00463">
    <property type="entry name" value="EP450I"/>
</dbReference>
<evidence type="ECO:0000313" key="16">
    <source>
        <dbReference type="Proteomes" id="UP000738349"/>
    </source>
</evidence>
<dbReference type="InterPro" id="IPR050121">
    <property type="entry name" value="Cytochrome_P450_monoxygenase"/>
</dbReference>
<keyword evidence="8" id="KW-0560">Oxidoreductase</keyword>
<keyword evidence="4 13" id="KW-0349">Heme</keyword>
<dbReference type="GO" id="GO:1902181">
    <property type="term" value="P:verruculogen biosynthetic process"/>
    <property type="evidence" value="ECO:0007669"/>
    <property type="project" value="UniProtKB-ARBA"/>
</dbReference>
<sequence>MVVLESALTGNSLHVTAFLVGVFLHILVFRLGEWDAVPTDVVACFSGLYIASTTASVFYLPSGKDDPWSALTFVSAIFASLLAGLYTSLVVYRVLFHPLRRFPGPFLARLSSGYPTSLVLKRLHFFEETERLHAVYGDYVRTGPNELSIVNPKAVQAIHSNASKCSKGPWYNLQLPSVSLHSTRDRAEHAHRRKTWDQGFSSKALRDYEPRVIHYTNQLMTQIEMMKGKPMNVAEEFNLYSFDIMGNLAFGKDFNMVKTQKMHPAMHLLHSTTKLVGIISHLSWVFPLAQTIPGLTAEFHRFEKWLDQQVLERMENEPEVPDVFSWILKTYRSLQKPTRQDELNLRGDAMLIVVAGSDTTAASLTCLFLELAIHPEKYRTLQTEVDKYFSGTDAPDHVSLTKLPYLQACIDESLRMHPALPSGVQRKTPKQGLQIGETYIPGNSLVQIPLHTLYKDARVFTQPNDYIPERWTSRPELVRDNSVFAPFLIGRYSCVGKQLALMEIRHVASQIAHNYDIRLADDQNIEDFFDNVVDGFTLTCPKLDLVFTPRKK</sequence>
<evidence type="ECO:0000256" key="11">
    <source>
        <dbReference type="ARBA" id="ARBA00023136"/>
    </source>
</evidence>
<dbReference type="PANTHER" id="PTHR24305:SF187">
    <property type="entry name" value="P450, PUTATIVE (EUROFUNG)-RELATED"/>
    <property type="match status" value="1"/>
</dbReference>
<evidence type="ECO:0000256" key="5">
    <source>
        <dbReference type="ARBA" id="ARBA00022692"/>
    </source>
</evidence>
<dbReference type="PRINTS" id="PR00385">
    <property type="entry name" value="P450"/>
</dbReference>
<dbReference type="Proteomes" id="UP000738349">
    <property type="component" value="Unassembled WGS sequence"/>
</dbReference>
<keyword evidence="10" id="KW-0503">Monooxygenase</keyword>
<keyword evidence="7 14" id="KW-1133">Transmembrane helix</keyword>
<keyword evidence="16" id="KW-1185">Reference proteome</keyword>
<keyword evidence="6 13" id="KW-0479">Metal-binding</keyword>
<dbReference type="AlphaFoldDB" id="A0A9P9EQB7"/>
<dbReference type="FunFam" id="1.10.630.10:FF:000063">
    <property type="entry name" value="Cytochrome P450 monooxygenase"/>
    <property type="match status" value="1"/>
</dbReference>
<evidence type="ECO:0000256" key="9">
    <source>
        <dbReference type="ARBA" id="ARBA00023004"/>
    </source>
</evidence>
<proteinExistence type="inferred from homology"/>
<keyword evidence="12" id="KW-0325">Glycoprotein</keyword>
<dbReference type="EMBL" id="JAGMUV010000010">
    <property type="protein sequence ID" value="KAH7141644.1"/>
    <property type="molecule type" value="Genomic_DNA"/>
</dbReference>
<reference evidence="15" key="1">
    <citation type="journal article" date="2021" name="Nat. Commun.">
        <title>Genetic determinants of endophytism in the Arabidopsis root mycobiome.</title>
        <authorList>
            <person name="Mesny F."/>
            <person name="Miyauchi S."/>
            <person name="Thiergart T."/>
            <person name="Pickel B."/>
            <person name="Atanasova L."/>
            <person name="Karlsson M."/>
            <person name="Huettel B."/>
            <person name="Barry K.W."/>
            <person name="Haridas S."/>
            <person name="Chen C."/>
            <person name="Bauer D."/>
            <person name="Andreopoulos W."/>
            <person name="Pangilinan J."/>
            <person name="LaButti K."/>
            <person name="Riley R."/>
            <person name="Lipzen A."/>
            <person name="Clum A."/>
            <person name="Drula E."/>
            <person name="Henrissat B."/>
            <person name="Kohler A."/>
            <person name="Grigoriev I.V."/>
            <person name="Martin F.M."/>
            <person name="Hacquard S."/>
        </authorList>
    </citation>
    <scope>NUCLEOTIDE SEQUENCE</scope>
    <source>
        <strain evidence="15">MPI-CAGE-AT-0147</strain>
    </source>
</reference>
<evidence type="ECO:0000256" key="7">
    <source>
        <dbReference type="ARBA" id="ARBA00022989"/>
    </source>
</evidence>
<dbReference type="InterPro" id="IPR002401">
    <property type="entry name" value="Cyt_P450_E_grp-I"/>
</dbReference>
<evidence type="ECO:0000256" key="2">
    <source>
        <dbReference type="ARBA" id="ARBA00004370"/>
    </source>
</evidence>
<gene>
    <name evidence="15" type="ORF">EDB81DRAFT_898853</name>
</gene>
<dbReference type="PANTHER" id="PTHR24305">
    <property type="entry name" value="CYTOCHROME P450"/>
    <property type="match status" value="1"/>
</dbReference>
<dbReference type="InterPro" id="IPR036396">
    <property type="entry name" value="Cyt_P450_sf"/>
</dbReference>
<evidence type="ECO:0000256" key="10">
    <source>
        <dbReference type="ARBA" id="ARBA00023033"/>
    </source>
</evidence>
<dbReference type="GO" id="GO:0016705">
    <property type="term" value="F:oxidoreductase activity, acting on paired donors, with incorporation or reduction of molecular oxygen"/>
    <property type="evidence" value="ECO:0007669"/>
    <property type="project" value="InterPro"/>
</dbReference>
<name>A0A9P9EQB7_9HYPO</name>
<feature type="transmembrane region" description="Helical" evidence="14">
    <location>
        <begin position="68"/>
        <end position="92"/>
    </location>
</feature>
<dbReference type="Gene3D" id="1.10.630.10">
    <property type="entry name" value="Cytochrome P450"/>
    <property type="match status" value="1"/>
</dbReference>
<dbReference type="GO" id="GO:0005506">
    <property type="term" value="F:iron ion binding"/>
    <property type="evidence" value="ECO:0007669"/>
    <property type="project" value="InterPro"/>
</dbReference>
<dbReference type="GO" id="GO:0004497">
    <property type="term" value="F:monooxygenase activity"/>
    <property type="evidence" value="ECO:0007669"/>
    <property type="project" value="UniProtKB-KW"/>
</dbReference>
<evidence type="ECO:0000256" key="8">
    <source>
        <dbReference type="ARBA" id="ARBA00023002"/>
    </source>
</evidence>
<evidence type="ECO:0000256" key="12">
    <source>
        <dbReference type="ARBA" id="ARBA00023180"/>
    </source>
</evidence>
<keyword evidence="9 13" id="KW-0408">Iron</keyword>
<feature type="transmembrane region" description="Helical" evidence="14">
    <location>
        <begin position="41"/>
        <end position="62"/>
    </location>
</feature>
<comment type="cofactor">
    <cofactor evidence="1 13">
        <name>heme</name>
        <dbReference type="ChEBI" id="CHEBI:30413"/>
    </cofactor>
</comment>
<comment type="similarity">
    <text evidence="3">Belongs to the cytochrome P450 family.</text>
</comment>
<evidence type="ECO:0000256" key="1">
    <source>
        <dbReference type="ARBA" id="ARBA00001971"/>
    </source>
</evidence>